<dbReference type="EMBL" id="JAKUCV010001598">
    <property type="protein sequence ID" value="KAJ4845722.1"/>
    <property type="molecule type" value="Genomic_DNA"/>
</dbReference>
<dbReference type="PANTHER" id="PTHR23291:SF50">
    <property type="entry name" value="PROTEIN LIFEGUARD 4"/>
    <property type="match status" value="1"/>
</dbReference>
<keyword evidence="2 5" id="KW-0812">Transmembrane</keyword>
<proteinExistence type="inferred from homology"/>
<reference evidence="7" key="2">
    <citation type="journal article" date="2023" name="Plants (Basel)">
        <title>Annotation of the Turnera subulata (Passifloraceae) Draft Genome Reveals the S-Locus Evolved after the Divergence of Turneroideae from Passifloroideae in a Stepwise Manner.</title>
        <authorList>
            <person name="Henning P.M."/>
            <person name="Roalson E.H."/>
            <person name="Mir W."/>
            <person name="McCubbin A.G."/>
            <person name="Shore J.S."/>
        </authorList>
    </citation>
    <scope>NUCLEOTIDE SEQUENCE</scope>
    <source>
        <strain evidence="7">F60SS</strain>
    </source>
</reference>
<feature type="transmembrane region" description="Helical" evidence="5">
    <location>
        <begin position="196"/>
        <end position="218"/>
    </location>
</feature>
<keyword evidence="4 5" id="KW-0472">Membrane</keyword>
<dbReference type="GO" id="GO:0016020">
    <property type="term" value="C:membrane"/>
    <property type="evidence" value="ECO:0007669"/>
    <property type="project" value="UniProtKB-SubCell"/>
</dbReference>
<dbReference type="OrthoDB" id="7933078at2759"/>
<keyword evidence="3 5" id="KW-1133">Transmembrane helix</keyword>
<evidence type="ECO:0000256" key="5">
    <source>
        <dbReference type="RuleBase" id="RU004379"/>
    </source>
</evidence>
<evidence type="ECO:0000256" key="4">
    <source>
        <dbReference type="ARBA" id="ARBA00023136"/>
    </source>
</evidence>
<dbReference type="AlphaFoldDB" id="A0A9Q0GBH2"/>
<evidence type="ECO:0000313" key="8">
    <source>
        <dbReference type="Proteomes" id="UP001141552"/>
    </source>
</evidence>
<keyword evidence="8" id="KW-1185">Reference proteome</keyword>
<sequence length="222" mass="24921">MLSTTKPFMITSRRPFTPAGGRLHATHSPSPTFGATATLPSSRRILPARAQNISSFSPAFRSSTWRLQCIAPPQGKEEEDEEERGKEEEEEDSGKEEHKEGEEGVEESSELQLGFIKKVYLILAAQLLATAAVSAPLMLEHSLVQFIFSFPHWFLPVLGIFVPSFCDPSILRALLFSSFIVDHTDRRIIRPSDADPMLASLHLYMDILTLFLNILQILQKLR</sequence>
<feature type="transmembrane region" description="Helical" evidence="5">
    <location>
        <begin position="151"/>
        <end position="175"/>
    </location>
</feature>
<organism evidence="7 8">
    <name type="scientific">Turnera subulata</name>
    <dbReference type="NCBI Taxonomy" id="218843"/>
    <lineage>
        <taxon>Eukaryota</taxon>
        <taxon>Viridiplantae</taxon>
        <taxon>Streptophyta</taxon>
        <taxon>Embryophyta</taxon>
        <taxon>Tracheophyta</taxon>
        <taxon>Spermatophyta</taxon>
        <taxon>Magnoliopsida</taxon>
        <taxon>eudicotyledons</taxon>
        <taxon>Gunneridae</taxon>
        <taxon>Pentapetalae</taxon>
        <taxon>rosids</taxon>
        <taxon>fabids</taxon>
        <taxon>Malpighiales</taxon>
        <taxon>Passifloraceae</taxon>
        <taxon>Turnera</taxon>
    </lineage>
</organism>
<name>A0A9Q0GBH2_9ROSI</name>
<feature type="compositionally biased region" description="Acidic residues" evidence="6">
    <location>
        <begin position="77"/>
        <end position="94"/>
    </location>
</feature>
<comment type="similarity">
    <text evidence="5">Belongs to the BI1 family.</text>
</comment>
<evidence type="ECO:0000313" key="7">
    <source>
        <dbReference type="EMBL" id="KAJ4845722.1"/>
    </source>
</evidence>
<evidence type="ECO:0000256" key="2">
    <source>
        <dbReference type="ARBA" id="ARBA00022692"/>
    </source>
</evidence>
<feature type="transmembrane region" description="Helical" evidence="5">
    <location>
        <begin position="119"/>
        <end position="139"/>
    </location>
</feature>
<feature type="region of interest" description="Disordered" evidence="6">
    <location>
        <begin position="1"/>
        <end position="38"/>
    </location>
</feature>
<feature type="compositionally biased region" description="Polar residues" evidence="6">
    <location>
        <begin position="27"/>
        <end position="38"/>
    </location>
</feature>
<dbReference type="PANTHER" id="PTHR23291">
    <property type="entry name" value="BAX INHIBITOR-RELATED"/>
    <property type="match status" value="1"/>
</dbReference>
<dbReference type="Proteomes" id="UP001141552">
    <property type="component" value="Unassembled WGS sequence"/>
</dbReference>
<protein>
    <submittedName>
        <fullName evidence="7">Uncharacterized protein</fullName>
    </submittedName>
</protein>
<accession>A0A9Q0GBH2</accession>
<gene>
    <name evidence="7" type="ORF">Tsubulata_014598</name>
</gene>
<reference evidence="7" key="1">
    <citation type="submission" date="2022-02" db="EMBL/GenBank/DDBJ databases">
        <authorList>
            <person name="Henning P.M."/>
            <person name="McCubbin A.G."/>
            <person name="Shore J.S."/>
        </authorList>
    </citation>
    <scope>NUCLEOTIDE SEQUENCE</scope>
    <source>
        <strain evidence="7">F60SS</strain>
        <tissue evidence="7">Leaves</tissue>
    </source>
</reference>
<evidence type="ECO:0000256" key="3">
    <source>
        <dbReference type="ARBA" id="ARBA00022989"/>
    </source>
</evidence>
<dbReference type="InterPro" id="IPR006214">
    <property type="entry name" value="Bax_inhibitor_1-related"/>
</dbReference>
<evidence type="ECO:0000256" key="6">
    <source>
        <dbReference type="SAM" id="MobiDB-lite"/>
    </source>
</evidence>
<evidence type="ECO:0000256" key="1">
    <source>
        <dbReference type="ARBA" id="ARBA00004141"/>
    </source>
</evidence>
<feature type="region of interest" description="Disordered" evidence="6">
    <location>
        <begin position="71"/>
        <end position="106"/>
    </location>
</feature>
<comment type="subcellular location">
    <subcellularLocation>
        <location evidence="1">Membrane</location>
        <topology evidence="1">Multi-pass membrane protein</topology>
    </subcellularLocation>
</comment>
<comment type="caution">
    <text evidence="7">The sequence shown here is derived from an EMBL/GenBank/DDBJ whole genome shotgun (WGS) entry which is preliminary data.</text>
</comment>
<comment type="caution">
    <text evidence="5">Lacks conserved residue(s) required for the propagation of feature annotation.</text>
</comment>